<evidence type="ECO:0000256" key="3">
    <source>
        <dbReference type="ARBA" id="ARBA00023242"/>
    </source>
</evidence>
<feature type="region of interest" description="Disordered" evidence="6">
    <location>
        <begin position="1129"/>
        <end position="1150"/>
    </location>
</feature>
<dbReference type="GeneID" id="107228056"/>
<dbReference type="GO" id="GO:0009649">
    <property type="term" value="P:entrainment of circadian clock"/>
    <property type="evidence" value="ECO:0007669"/>
    <property type="project" value="TreeGrafter"/>
</dbReference>
<dbReference type="Pfam" id="PF26019">
    <property type="entry name" value="HTH_TIMELESS"/>
    <property type="match status" value="1"/>
</dbReference>
<evidence type="ECO:0000256" key="5">
    <source>
        <dbReference type="SAM" id="Coils"/>
    </source>
</evidence>
<feature type="region of interest" description="Disordered" evidence="6">
    <location>
        <begin position="662"/>
        <end position="692"/>
    </location>
</feature>
<keyword evidence="9" id="KW-1185">Reference proteome</keyword>
<evidence type="ECO:0000259" key="8">
    <source>
        <dbReference type="Pfam" id="PF05029"/>
    </source>
</evidence>
<dbReference type="PANTHER" id="PTHR22940:SF4">
    <property type="entry name" value="PROTEIN TIMELESS HOMOLOG"/>
    <property type="match status" value="1"/>
</dbReference>
<gene>
    <name evidence="10" type="primary">LOC107228056</name>
</gene>
<comment type="subcellular location">
    <subcellularLocation>
        <location evidence="1">Nucleus</location>
    </subcellularLocation>
</comment>
<dbReference type="GO" id="GO:0003677">
    <property type="term" value="F:DNA binding"/>
    <property type="evidence" value="ECO:0007669"/>
    <property type="project" value="TreeGrafter"/>
</dbReference>
<dbReference type="OrthoDB" id="310853at2759"/>
<feature type="compositionally biased region" description="Acidic residues" evidence="6">
    <location>
        <begin position="674"/>
        <end position="687"/>
    </location>
</feature>
<accession>A0A6J0CE49</accession>
<keyword evidence="3" id="KW-0539">Nucleus</keyword>
<evidence type="ECO:0000313" key="9">
    <source>
        <dbReference type="Proteomes" id="UP000829291"/>
    </source>
</evidence>
<proteinExistence type="inferred from homology"/>
<reference evidence="10" key="1">
    <citation type="submission" date="2025-08" db="UniProtKB">
        <authorList>
            <consortium name="RefSeq"/>
        </authorList>
    </citation>
    <scope>IDENTIFICATION</scope>
    <source>
        <tissue evidence="10">Thorax and Abdomen</tissue>
    </source>
</reference>
<dbReference type="InterPro" id="IPR016024">
    <property type="entry name" value="ARM-type_fold"/>
</dbReference>
<dbReference type="InterPro" id="IPR006906">
    <property type="entry name" value="Timeless_N"/>
</dbReference>
<dbReference type="PANTHER" id="PTHR22940">
    <property type="entry name" value="TIMEOUT/TIMELESS-2"/>
    <property type="match status" value="1"/>
</dbReference>
<feature type="compositionally biased region" description="Acidic residues" evidence="6">
    <location>
        <begin position="975"/>
        <end position="986"/>
    </location>
</feature>
<feature type="compositionally biased region" description="Acidic residues" evidence="6">
    <location>
        <begin position="1140"/>
        <end position="1150"/>
    </location>
</feature>
<dbReference type="GO" id="GO:0048511">
    <property type="term" value="P:rhythmic process"/>
    <property type="evidence" value="ECO:0007669"/>
    <property type="project" value="UniProtKB-KW"/>
</dbReference>
<evidence type="ECO:0000313" key="10">
    <source>
        <dbReference type="RefSeq" id="XP_015524887.1"/>
    </source>
</evidence>
<keyword evidence="5" id="KW-0175">Coiled coil</keyword>
<dbReference type="KEGG" id="nlo:107228056"/>
<keyword evidence="4" id="KW-0131">Cell cycle</keyword>
<dbReference type="CTD" id="41615"/>
<dbReference type="Pfam" id="PF04821">
    <property type="entry name" value="TIMELESS"/>
    <property type="match status" value="1"/>
</dbReference>
<dbReference type="FunCoup" id="A0A6J0CE49">
    <property type="interactions" value="593"/>
</dbReference>
<dbReference type="GO" id="GO:0006281">
    <property type="term" value="P:DNA repair"/>
    <property type="evidence" value="ECO:0007669"/>
    <property type="project" value="TreeGrafter"/>
</dbReference>
<feature type="compositionally biased region" description="Acidic residues" evidence="6">
    <location>
        <begin position="1232"/>
        <end position="1247"/>
    </location>
</feature>
<feature type="compositionally biased region" description="Basic residues" evidence="6">
    <location>
        <begin position="532"/>
        <end position="542"/>
    </location>
</feature>
<dbReference type="InParanoid" id="A0A6J0CE49"/>
<evidence type="ECO:0000256" key="1">
    <source>
        <dbReference type="ARBA" id="ARBA00004123"/>
    </source>
</evidence>
<feature type="region of interest" description="Disordered" evidence="6">
    <location>
        <begin position="532"/>
        <end position="556"/>
    </location>
</feature>
<feature type="compositionally biased region" description="Polar residues" evidence="6">
    <location>
        <begin position="1201"/>
        <end position="1211"/>
    </location>
</feature>
<feature type="region of interest" description="Disordered" evidence="6">
    <location>
        <begin position="1164"/>
        <end position="1219"/>
    </location>
</feature>
<protein>
    <submittedName>
        <fullName evidence="10">Protein timeless homolog</fullName>
    </submittedName>
</protein>
<dbReference type="RefSeq" id="XP_015524887.1">
    <property type="nucleotide sequence ID" value="XM_015669401.2"/>
</dbReference>
<dbReference type="InterPro" id="IPR007725">
    <property type="entry name" value="TIMELESS_C"/>
</dbReference>
<feature type="compositionally biased region" description="Basic and acidic residues" evidence="6">
    <location>
        <begin position="543"/>
        <end position="556"/>
    </location>
</feature>
<feature type="region of interest" description="Disordered" evidence="6">
    <location>
        <begin position="956"/>
        <end position="993"/>
    </location>
</feature>
<dbReference type="Proteomes" id="UP000829291">
    <property type="component" value="Chromosome 1"/>
</dbReference>
<feature type="domain" description="Timeless N-terminal" evidence="7">
    <location>
        <begin position="23"/>
        <end position="285"/>
    </location>
</feature>
<dbReference type="InterPro" id="IPR044998">
    <property type="entry name" value="Timeless"/>
</dbReference>
<comment type="similarity">
    <text evidence="2">Belongs to the timeless family.</text>
</comment>
<name>A0A6J0CE49_NEOLC</name>
<evidence type="ECO:0000256" key="2">
    <source>
        <dbReference type="ARBA" id="ARBA00008174"/>
    </source>
</evidence>
<dbReference type="GO" id="GO:0043111">
    <property type="term" value="P:replication fork arrest"/>
    <property type="evidence" value="ECO:0007669"/>
    <property type="project" value="TreeGrafter"/>
</dbReference>
<evidence type="ECO:0000259" key="7">
    <source>
        <dbReference type="Pfam" id="PF04821"/>
    </source>
</evidence>
<feature type="coiled-coil region" evidence="5">
    <location>
        <begin position="1033"/>
        <end position="1060"/>
    </location>
</feature>
<dbReference type="GO" id="GO:0000076">
    <property type="term" value="P:DNA replication checkpoint signaling"/>
    <property type="evidence" value="ECO:0007669"/>
    <property type="project" value="TreeGrafter"/>
</dbReference>
<dbReference type="Pfam" id="PF05029">
    <property type="entry name" value="TIMELESS_C"/>
    <property type="match status" value="1"/>
</dbReference>
<organism evidence="10">
    <name type="scientific">Neodiprion lecontei</name>
    <name type="common">Redheaded pine sawfly</name>
    <dbReference type="NCBI Taxonomy" id="441921"/>
    <lineage>
        <taxon>Eukaryota</taxon>
        <taxon>Metazoa</taxon>
        <taxon>Ecdysozoa</taxon>
        <taxon>Arthropoda</taxon>
        <taxon>Hexapoda</taxon>
        <taxon>Insecta</taxon>
        <taxon>Pterygota</taxon>
        <taxon>Neoptera</taxon>
        <taxon>Endopterygota</taxon>
        <taxon>Hymenoptera</taxon>
        <taxon>Tenthredinoidea</taxon>
        <taxon>Diprionidae</taxon>
        <taxon>Diprioninae</taxon>
        <taxon>Neodiprion</taxon>
    </lineage>
</organism>
<feature type="compositionally biased region" description="Basic and acidic residues" evidence="6">
    <location>
        <begin position="1249"/>
        <end position="1258"/>
    </location>
</feature>
<evidence type="ECO:0000256" key="4">
    <source>
        <dbReference type="ARBA" id="ARBA00023306"/>
    </source>
</evidence>
<feature type="compositionally biased region" description="Polar residues" evidence="6">
    <location>
        <begin position="1164"/>
        <end position="1180"/>
    </location>
</feature>
<evidence type="ECO:0000256" key="6">
    <source>
        <dbReference type="SAM" id="MobiDB-lite"/>
    </source>
</evidence>
<feature type="region of interest" description="Disordered" evidence="6">
    <location>
        <begin position="1231"/>
        <end position="1299"/>
    </location>
</feature>
<dbReference type="SUPFAM" id="SSF48371">
    <property type="entry name" value="ARM repeat"/>
    <property type="match status" value="1"/>
</dbReference>
<feature type="domain" description="Timeless C-terminal" evidence="8">
    <location>
        <begin position="1031"/>
        <end position="1111"/>
    </location>
</feature>
<dbReference type="GO" id="GO:0031298">
    <property type="term" value="C:replication fork protection complex"/>
    <property type="evidence" value="ECO:0007669"/>
    <property type="project" value="TreeGrafter"/>
</dbReference>
<sequence length="1299" mass="148852">MSRFLSAEIAATCAALGFYDGKKYHLERDCVETLKDLIRYLRRDDENHTIRSYLGRMEIVQTDLIKILVEHSNKEDVFEVNLRLLANLTSPALLLYNEEVPTDSVKRQCYLQLTAHLQGYKFMLGDERFWSVLCEKLGMILNIPNNERSEDRGLVIERILILARNVLQIPADIENEKRVDGEGTVHDQVLFALHTSGMVDMFLFIASNQDEQQYQMHILEIVSLMLREQSASKLASAGLHRSTAEKERGEAELLAGRQRENREKMEKTRKYLGSRHSRFGGTFVVRNMKAIGDNDLICHKPYEPEALKLGLEKTKVKRPKNKLLMRGDNPERLSALSVRLFLKEFCVEFLNGAYNPVMRYARSCITGGNRAQANDESYYLWALRYFMEFNRHYKFEVKYVSETISTEVFHLVQRQLEHYYEMMVTDKKKIPLWSRRLYLALKAYEELLNTLAAMDKCAEEAVRKSSKVIKSNVFYVPEYRETLLNQLLCYNEVTMSRNYLSDLVQTVHVFLKMLEAFCKQGQSIVVQRIKARQRRRASKKSKGTKEKPPTAKSLDQRWDEATPELAAVMKSSTLPEIAPFDATLDTPIDDQKADAMKRVQKFLRVNKFDEAIGLLRAAREVWPENDSFGHAGMTEEEEFIALREIYFADLGLVAEEEVMLGGRSAQGNSRENSENEDSPDDEEDEDSEQPHVEETNFNFTDFLYRFVNVKVVKSCSILLKQFKENTADVNHCTVKLLHRIAVQCKTPAMLFQASIFRTFQEILASKNPEHKELAKFATFIVRKFAEVAEKNPKAYMELLFWKTTREATEMVEGYGVEVENKKVSRGVWTDTEEDELRTLFMEHQTKKYSEDLVDWLLKNIINDNRTRRGVIKKLKEMSLIVNSKAVRNEVQKRLPKEWGEEEKAQLAEIWEVVKDDNDPIDMIYTELRVKRPKSKIKDKLLELGLAKDRKELRKKRILKNVSGKSSGGTRSGSDSESDRDDDDDSAESLTNGVILTARSKPKKRVVIPKSKKQPNIVYTNAQLTGLLKDVIAKNETQDALEWLKESLEDVLEDRDEESNEGVPLVPVTDFANAAMDSPSFQRLLRALGIEPPADEQETYWRIPSNMLSSTIRKRIELIADALDGKLVDEETPEPVALEPVNEEDDSADEGGDVFESVKKFFAPKSNSYEVQDSPPNSSGNDLGKIARKGTVSGPEEHETQEVVSLDSNSVATVDDGWNRTNNSRIKASILDSDSEVEVSEEREETIISDEAKRVRSDNSDTESPAVKKRRLVDSDDEMDEGTAQEPKPQRQIMISDDED</sequence>